<accession>A0A453G363</accession>
<protein>
    <submittedName>
        <fullName evidence="1">Uncharacterized protein</fullName>
    </submittedName>
</protein>
<dbReference type="STRING" id="200361.A0A453G363"/>
<reference evidence="1" key="4">
    <citation type="submission" date="2019-03" db="UniProtKB">
        <authorList>
            <consortium name="EnsemblPlants"/>
        </authorList>
    </citation>
    <scope>IDENTIFICATION</scope>
</reference>
<dbReference type="AlphaFoldDB" id="A0A453G363"/>
<reference evidence="1" key="5">
    <citation type="journal article" date="2021" name="G3 (Bethesda)">
        <title>Aegilops tauschii genome assembly Aet v5.0 features greater sequence contiguity and improved annotation.</title>
        <authorList>
            <person name="Wang L."/>
            <person name="Zhu T."/>
            <person name="Rodriguez J.C."/>
            <person name="Deal K.R."/>
            <person name="Dubcovsky J."/>
            <person name="McGuire P.E."/>
            <person name="Lux T."/>
            <person name="Spannagl M."/>
            <person name="Mayer K.F.X."/>
            <person name="Baldrich P."/>
            <person name="Meyers B.C."/>
            <person name="Huo N."/>
            <person name="Gu Y.Q."/>
            <person name="Zhou H."/>
            <person name="Devos K.M."/>
            <person name="Bennetzen J.L."/>
            <person name="Unver T."/>
            <person name="Budak H."/>
            <person name="Gulick P.J."/>
            <person name="Galiba G."/>
            <person name="Kalapos B."/>
            <person name="Nelson D.R."/>
            <person name="Li P."/>
            <person name="You F.M."/>
            <person name="Luo M.C."/>
            <person name="Dvorak J."/>
        </authorList>
    </citation>
    <scope>NUCLEOTIDE SEQUENCE [LARGE SCALE GENOMIC DNA]</scope>
    <source>
        <strain evidence="1">cv. AL8/78</strain>
    </source>
</reference>
<organism evidence="1 2">
    <name type="scientific">Aegilops tauschii subsp. strangulata</name>
    <name type="common">Goatgrass</name>
    <dbReference type="NCBI Taxonomy" id="200361"/>
    <lineage>
        <taxon>Eukaryota</taxon>
        <taxon>Viridiplantae</taxon>
        <taxon>Streptophyta</taxon>
        <taxon>Embryophyta</taxon>
        <taxon>Tracheophyta</taxon>
        <taxon>Spermatophyta</taxon>
        <taxon>Magnoliopsida</taxon>
        <taxon>Liliopsida</taxon>
        <taxon>Poales</taxon>
        <taxon>Poaceae</taxon>
        <taxon>BOP clade</taxon>
        <taxon>Pooideae</taxon>
        <taxon>Triticodae</taxon>
        <taxon>Triticeae</taxon>
        <taxon>Triticinae</taxon>
        <taxon>Aegilops</taxon>
    </lineage>
</organism>
<sequence>FHGGTGGARGDGRTGTALRAAGDLALAAWVSREEVFVITQCASLGGKLPFDDVSVGAVLSVITKVESFGDQLAAEISQC</sequence>
<keyword evidence="2" id="KW-1185">Reference proteome</keyword>
<dbReference type="Gramene" id="AET3Gv20869700.1">
    <property type="protein sequence ID" value="AET3Gv20869700.1"/>
    <property type="gene ID" value="AET3Gv20869700"/>
</dbReference>
<reference evidence="2" key="1">
    <citation type="journal article" date="2014" name="Science">
        <title>Ancient hybridizations among the ancestral genomes of bread wheat.</title>
        <authorList>
            <consortium name="International Wheat Genome Sequencing Consortium,"/>
            <person name="Marcussen T."/>
            <person name="Sandve S.R."/>
            <person name="Heier L."/>
            <person name="Spannagl M."/>
            <person name="Pfeifer M."/>
            <person name="Jakobsen K.S."/>
            <person name="Wulff B.B."/>
            <person name="Steuernagel B."/>
            <person name="Mayer K.F."/>
            <person name="Olsen O.A."/>
        </authorList>
    </citation>
    <scope>NUCLEOTIDE SEQUENCE [LARGE SCALE GENOMIC DNA]</scope>
    <source>
        <strain evidence="2">cv. AL8/78</strain>
    </source>
</reference>
<dbReference type="EnsemblPlants" id="AET3Gv20869700.1">
    <property type="protein sequence ID" value="AET3Gv20869700.1"/>
    <property type="gene ID" value="AET3Gv20869700"/>
</dbReference>
<proteinExistence type="predicted"/>
<evidence type="ECO:0000313" key="1">
    <source>
        <dbReference type="EnsemblPlants" id="AET3Gv20869700.1"/>
    </source>
</evidence>
<reference evidence="1" key="3">
    <citation type="journal article" date="2017" name="Nature">
        <title>Genome sequence of the progenitor of the wheat D genome Aegilops tauschii.</title>
        <authorList>
            <person name="Luo M.C."/>
            <person name="Gu Y.Q."/>
            <person name="Puiu D."/>
            <person name="Wang H."/>
            <person name="Twardziok S.O."/>
            <person name="Deal K.R."/>
            <person name="Huo N."/>
            <person name="Zhu T."/>
            <person name="Wang L."/>
            <person name="Wang Y."/>
            <person name="McGuire P.E."/>
            <person name="Liu S."/>
            <person name="Long H."/>
            <person name="Ramasamy R.K."/>
            <person name="Rodriguez J.C."/>
            <person name="Van S.L."/>
            <person name="Yuan L."/>
            <person name="Wang Z."/>
            <person name="Xia Z."/>
            <person name="Xiao L."/>
            <person name="Anderson O.D."/>
            <person name="Ouyang S."/>
            <person name="Liang Y."/>
            <person name="Zimin A.V."/>
            <person name="Pertea G."/>
            <person name="Qi P."/>
            <person name="Bennetzen J.L."/>
            <person name="Dai X."/>
            <person name="Dawson M.W."/>
            <person name="Muller H.G."/>
            <person name="Kugler K."/>
            <person name="Rivarola-Duarte L."/>
            <person name="Spannagl M."/>
            <person name="Mayer K.F.X."/>
            <person name="Lu F.H."/>
            <person name="Bevan M.W."/>
            <person name="Leroy P."/>
            <person name="Li P."/>
            <person name="You F.M."/>
            <person name="Sun Q."/>
            <person name="Liu Z."/>
            <person name="Lyons E."/>
            <person name="Wicker T."/>
            <person name="Salzberg S.L."/>
            <person name="Devos K.M."/>
            <person name="Dvorak J."/>
        </authorList>
    </citation>
    <scope>NUCLEOTIDE SEQUENCE [LARGE SCALE GENOMIC DNA]</scope>
    <source>
        <strain evidence="1">cv. AL8/78</strain>
    </source>
</reference>
<name>A0A453G363_AEGTS</name>
<evidence type="ECO:0000313" key="2">
    <source>
        <dbReference type="Proteomes" id="UP000015105"/>
    </source>
</evidence>
<reference evidence="2" key="2">
    <citation type="journal article" date="2017" name="Nat. Plants">
        <title>The Aegilops tauschii genome reveals multiple impacts of transposons.</title>
        <authorList>
            <person name="Zhao G."/>
            <person name="Zou C."/>
            <person name="Li K."/>
            <person name="Wang K."/>
            <person name="Li T."/>
            <person name="Gao L."/>
            <person name="Zhang X."/>
            <person name="Wang H."/>
            <person name="Yang Z."/>
            <person name="Liu X."/>
            <person name="Jiang W."/>
            <person name="Mao L."/>
            <person name="Kong X."/>
            <person name="Jiao Y."/>
            <person name="Jia J."/>
        </authorList>
    </citation>
    <scope>NUCLEOTIDE SEQUENCE [LARGE SCALE GENOMIC DNA]</scope>
    <source>
        <strain evidence="2">cv. AL8/78</strain>
    </source>
</reference>
<dbReference type="Proteomes" id="UP000015105">
    <property type="component" value="Chromosome 3D"/>
</dbReference>